<comment type="caution">
    <text evidence="1">The sequence shown here is derived from an EMBL/GenBank/DDBJ whole genome shotgun (WGS) entry which is preliminary data.</text>
</comment>
<organism evidence="1 2">
    <name type="scientific">Pleurodeles waltl</name>
    <name type="common">Iberian ribbed newt</name>
    <dbReference type="NCBI Taxonomy" id="8319"/>
    <lineage>
        <taxon>Eukaryota</taxon>
        <taxon>Metazoa</taxon>
        <taxon>Chordata</taxon>
        <taxon>Craniata</taxon>
        <taxon>Vertebrata</taxon>
        <taxon>Euteleostomi</taxon>
        <taxon>Amphibia</taxon>
        <taxon>Batrachia</taxon>
        <taxon>Caudata</taxon>
        <taxon>Salamandroidea</taxon>
        <taxon>Salamandridae</taxon>
        <taxon>Pleurodelinae</taxon>
        <taxon>Pleurodeles</taxon>
    </lineage>
</organism>
<name>A0AAV7KYU2_PLEWA</name>
<proteinExistence type="predicted"/>
<evidence type="ECO:0000313" key="2">
    <source>
        <dbReference type="Proteomes" id="UP001066276"/>
    </source>
</evidence>
<sequence>MLPPTGPPGSSGARYQNSVVPWGPPMVKGQARLVGKGISSSWASSWTARGAYCHLHRESPPCSYRGAMPAPARDVVSSCAPMLLSHSPDLSHFPGADGSALVGLPRIQKLWRAPGRLTRPWAILHDHPSLLRSTRGTVGRISTCHRGSSSVDGSQSVSHDRGRCLPVTHLTSEASRPQGENAGRGCTCSNGPRCLSGPLADWCREASFFPAPPHMQYAECSRGIPSG</sequence>
<dbReference type="AlphaFoldDB" id="A0AAV7KYU2"/>
<gene>
    <name evidence="1" type="ORF">NDU88_004222</name>
</gene>
<dbReference type="EMBL" id="JANPWB010000016">
    <property type="protein sequence ID" value="KAJ1084068.1"/>
    <property type="molecule type" value="Genomic_DNA"/>
</dbReference>
<keyword evidence="2" id="KW-1185">Reference proteome</keyword>
<accession>A0AAV7KYU2</accession>
<protein>
    <submittedName>
        <fullName evidence="1">Uncharacterized protein</fullName>
    </submittedName>
</protein>
<evidence type="ECO:0000313" key="1">
    <source>
        <dbReference type="EMBL" id="KAJ1084068.1"/>
    </source>
</evidence>
<reference evidence="1" key="1">
    <citation type="journal article" date="2022" name="bioRxiv">
        <title>Sequencing and chromosome-scale assembly of the giantPleurodeles waltlgenome.</title>
        <authorList>
            <person name="Brown T."/>
            <person name="Elewa A."/>
            <person name="Iarovenko S."/>
            <person name="Subramanian E."/>
            <person name="Araus A.J."/>
            <person name="Petzold A."/>
            <person name="Susuki M."/>
            <person name="Suzuki K.-i.T."/>
            <person name="Hayashi T."/>
            <person name="Toyoda A."/>
            <person name="Oliveira C."/>
            <person name="Osipova E."/>
            <person name="Leigh N.D."/>
            <person name="Simon A."/>
            <person name="Yun M.H."/>
        </authorList>
    </citation>
    <scope>NUCLEOTIDE SEQUENCE</scope>
    <source>
        <strain evidence="1">20211129_DDA</strain>
        <tissue evidence="1">Liver</tissue>
    </source>
</reference>
<dbReference type="Proteomes" id="UP001066276">
    <property type="component" value="Chromosome 12"/>
</dbReference>